<keyword evidence="7" id="KW-0528">Neurotoxin</keyword>
<gene>
    <name evidence="14" type="ORF">AVEN_76316_1</name>
</gene>
<dbReference type="GO" id="GO:0006887">
    <property type="term" value="P:exocytosis"/>
    <property type="evidence" value="ECO:0007669"/>
    <property type="project" value="UniProtKB-KW"/>
</dbReference>
<dbReference type="PROSITE" id="PS50088">
    <property type="entry name" value="ANK_REPEAT"/>
    <property type="match status" value="1"/>
</dbReference>
<dbReference type="GO" id="GO:0044218">
    <property type="term" value="C:other organism cell membrane"/>
    <property type="evidence" value="ECO:0007669"/>
    <property type="project" value="UniProtKB-KW"/>
</dbReference>
<accession>A0A4Y2MPE6</accession>
<dbReference type="Gene3D" id="1.25.40.20">
    <property type="entry name" value="Ankyrin repeat-containing domain"/>
    <property type="match status" value="1"/>
</dbReference>
<organism evidence="14 15">
    <name type="scientific">Araneus ventricosus</name>
    <name type="common">Orbweaver spider</name>
    <name type="synonym">Epeira ventricosa</name>
    <dbReference type="NCBI Taxonomy" id="182803"/>
    <lineage>
        <taxon>Eukaryota</taxon>
        <taxon>Metazoa</taxon>
        <taxon>Ecdysozoa</taxon>
        <taxon>Arthropoda</taxon>
        <taxon>Chelicerata</taxon>
        <taxon>Arachnida</taxon>
        <taxon>Araneae</taxon>
        <taxon>Araneomorphae</taxon>
        <taxon>Entelegynae</taxon>
        <taxon>Araneoidea</taxon>
        <taxon>Araneidae</taxon>
        <taxon>Araneus</taxon>
    </lineage>
</organism>
<keyword evidence="10 12" id="KW-0040">ANK repeat</keyword>
<evidence type="ECO:0000256" key="2">
    <source>
        <dbReference type="ARBA" id="ARBA00004613"/>
    </source>
</evidence>
<comment type="caution">
    <text evidence="14">The sequence shown here is derived from an EMBL/GenBank/DDBJ whole genome shotgun (WGS) entry which is preliminary data.</text>
</comment>
<keyword evidence="11" id="KW-0472">Membrane</keyword>
<keyword evidence="5" id="KW-1052">Target cell membrane</keyword>
<dbReference type="GO" id="GO:0044231">
    <property type="term" value="C:host cell presynaptic membrane"/>
    <property type="evidence" value="ECO:0007669"/>
    <property type="project" value="UniProtKB-KW"/>
</dbReference>
<dbReference type="PANTHER" id="PTHR46680">
    <property type="entry name" value="NF-KAPPA-B INHIBITOR ALPHA"/>
    <property type="match status" value="1"/>
</dbReference>
<evidence type="ECO:0000256" key="8">
    <source>
        <dbReference type="ARBA" id="ARBA00022737"/>
    </source>
</evidence>
<evidence type="ECO:0000256" key="10">
    <source>
        <dbReference type="ARBA" id="ARBA00023043"/>
    </source>
</evidence>
<dbReference type="GO" id="GO:0090729">
    <property type="term" value="F:toxin activity"/>
    <property type="evidence" value="ECO:0007669"/>
    <property type="project" value="UniProtKB-KW"/>
</dbReference>
<dbReference type="SMART" id="SM00248">
    <property type="entry name" value="ANK"/>
    <property type="match status" value="3"/>
</dbReference>
<evidence type="ECO:0000256" key="5">
    <source>
        <dbReference type="ARBA" id="ARBA00022537"/>
    </source>
</evidence>
<evidence type="ECO:0000256" key="1">
    <source>
        <dbReference type="ARBA" id="ARBA00004175"/>
    </source>
</evidence>
<dbReference type="Proteomes" id="UP000499080">
    <property type="component" value="Unassembled WGS sequence"/>
</dbReference>
<dbReference type="SUPFAM" id="SSF48403">
    <property type="entry name" value="Ankyrin repeat"/>
    <property type="match status" value="1"/>
</dbReference>
<keyword evidence="11" id="KW-1053">Target membrane</keyword>
<keyword evidence="3" id="KW-0268">Exocytosis</keyword>
<dbReference type="OrthoDB" id="6437131at2759"/>
<dbReference type="GO" id="GO:0005576">
    <property type="term" value="C:extracellular region"/>
    <property type="evidence" value="ECO:0007669"/>
    <property type="project" value="UniProtKB-SubCell"/>
</dbReference>
<dbReference type="GO" id="GO:0005829">
    <property type="term" value="C:cytosol"/>
    <property type="evidence" value="ECO:0007669"/>
    <property type="project" value="TreeGrafter"/>
</dbReference>
<dbReference type="GO" id="GO:0071356">
    <property type="term" value="P:cellular response to tumor necrosis factor"/>
    <property type="evidence" value="ECO:0007669"/>
    <property type="project" value="TreeGrafter"/>
</dbReference>
<keyword evidence="6" id="KW-0800">Toxin</keyword>
<evidence type="ECO:0000256" key="3">
    <source>
        <dbReference type="ARBA" id="ARBA00022483"/>
    </source>
</evidence>
<name>A0A4Y2MPE6_ARAVE</name>
<dbReference type="Pfam" id="PF12796">
    <property type="entry name" value="Ank_2"/>
    <property type="match status" value="1"/>
</dbReference>
<keyword evidence="4" id="KW-0964">Secreted</keyword>
<keyword evidence="9" id="KW-0638">Presynaptic neurotoxin</keyword>
<evidence type="ECO:0000256" key="4">
    <source>
        <dbReference type="ARBA" id="ARBA00022525"/>
    </source>
</evidence>
<keyword evidence="8" id="KW-0677">Repeat</keyword>
<dbReference type="InterPro" id="IPR002110">
    <property type="entry name" value="Ankyrin_rpt"/>
</dbReference>
<dbReference type="InterPro" id="IPR036770">
    <property type="entry name" value="Ankyrin_rpt-contain_sf"/>
</dbReference>
<evidence type="ECO:0000256" key="11">
    <source>
        <dbReference type="ARBA" id="ARBA00023298"/>
    </source>
</evidence>
<evidence type="ECO:0000313" key="15">
    <source>
        <dbReference type="Proteomes" id="UP000499080"/>
    </source>
</evidence>
<dbReference type="PANTHER" id="PTHR46680:SF3">
    <property type="entry name" value="NF-KAPPA-B INHIBITOR CACTUS"/>
    <property type="match status" value="1"/>
</dbReference>
<proteinExistence type="predicted"/>
<keyword evidence="13" id="KW-0175">Coiled coil</keyword>
<reference evidence="14 15" key="1">
    <citation type="journal article" date="2019" name="Sci. Rep.">
        <title>Orb-weaving spider Araneus ventricosus genome elucidates the spidroin gene catalogue.</title>
        <authorList>
            <person name="Kono N."/>
            <person name="Nakamura H."/>
            <person name="Ohtoshi R."/>
            <person name="Moran D.A.P."/>
            <person name="Shinohara A."/>
            <person name="Yoshida Y."/>
            <person name="Fujiwara M."/>
            <person name="Mori M."/>
            <person name="Tomita M."/>
            <person name="Arakawa K."/>
        </authorList>
    </citation>
    <scope>NUCLEOTIDE SEQUENCE [LARGE SCALE GENOMIC DNA]</scope>
</reference>
<evidence type="ECO:0000256" key="7">
    <source>
        <dbReference type="ARBA" id="ARBA00022699"/>
    </source>
</evidence>
<evidence type="ECO:0000256" key="6">
    <source>
        <dbReference type="ARBA" id="ARBA00022656"/>
    </source>
</evidence>
<dbReference type="EMBL" id="BGPR01007725">
    <property type="protein sequence ID" value="GBN29048.1"/>
    <property type="molecule type" value="Genomic_DNA"/>
</dbReference>
<evidence type="ECO:0000256" key="12">
    <source>
        <dbReference type="PROSITE-ProRule" id="PRU00023"/>
    </source>
</evidence>
<comment type="subcellular location">
    <subcellularLocation>
        <location evidence="2">Secreted</location>
    </subcellularLocation>
    <subcellularLocation>
        <location evidence="1">Target cell membrane</location>
    </subcellularLocation>
</comment>
<dbReference type="GO" id="GO:0051059">
    <property type="term" value="F:NF-kappaB binding"/>
    <property type="evidence" value="ECO:0007669"/>
    <property type="project" value="TreeGrafter"/>
</dbReference>
<feature type="repeat" description="ANK" evidence="12">
    <location>
        <begin position="81"/>
        <end position="113"/>
    </location>
</feature>
<feature type="coiled-coil region" evidence="13">
    <location>
        <begin position="49"/>
        <end position="78"/>
    </location>
</feature>
<sequence>MIIKALKIFLAIESKTAEFEEDHSLVRTSKTAIESVLFRLRLIDREWIVEKIRNELKLKETENELKKVKNIEVDINSQDGKGRTALHIAVDNGEREKINTLLKKGADVFMVTKEDNTALHFASARGYDDIAETIFNHAERQIRLSAKDLVNARNNTLSTGLHLASNVRTAKCLLKHGAIYNAKNDLGQTPLDHAGDEKVFGLLKTVDGLFNAVRNGSHNVIQELDEFDPEEALAATNARNYQGHCLLQVAIVN</sequence>
<dbReference type="PROSITE" id="PS50297">
    <property type="entry name" value="ANK_REP_REGION"/>
    <property type="match status" value="1"/>
</dbReference>
<dbReference type="PRINTS" id="PR01415">
    <property type="entry name" value="ANKYRIN"/>
</dbReference>
<evidence type="ECO:0000313" key="14">
    <source>
        <dbReference type="EMBL" id="GBN29048.1"/>
    </source>
</evidence>
<dbReference type="InterPro" id="IPR051070">
    <property type="entry name" value="NF-kappa-B_inhibitor"/>
</dbReference>
<evidence type="ECO:0000256" key="9">
    <source>
        <dbReference type="ARBA" id="ARBA00023028"/>
    </source>
</evidence>
<protein>
    <submittedName>
        <fullName evidence="14">Uncharacterized protein</fullName>
    </submittedName>
</protein>
<keyword evidence="15" id="KW-1185">Reference proteome</keyword>
<dbReference type="AlphaFoldDB" id="A0A4Y2MPE6"/>
<evidence type="ECO:0000256" key="13">
    <source>
        <dbReference type="SAM" id="Coils"/>
    </source>
</evidence>